<evidence type="ECO:0000256" key="1">
    <source>
        <dbReference type="ARBA" id="ARBA00010233"/>
    </source>
</evidence>
<dbReference type="InterPro" id="IPR040449">
    <property type="entry name" value="Peptidase_S66_N"/>
</dbReference>
<keyword evidence="2" id="KW-0378">Hydrolase</keyword>
<keyword evidence="6" id="KW-1185">Reference proteome</keyword>
<sequence length="363" mass="38493">MPRVSPILAKALEPGATIAFISPSLRLNDVMAATVSRAANVLTSRGYKVRELFTRDTGIQSCIANRLSEIRTAFLDPTISAVFCTIGGSTFTELLPALLADTELHDAIRANPKVVAGYSDISGLHWFLYAAAGLRTFYGPGPICELGEASSSDEPSSALAFCVRNLFAAIASREPIGDVERSLTYAPKVDACYSDPASLTPPDLVPSPAWTWLRGGKAQGRLFGGCLTVVARLAGVQAIVPDWRGRIVFLETATGDDDDDSGNPLPRVQAGFADLIAQGVFEEAAGLVVGRPFGYRTEAALAKYAGVITGLLCEGRLAAKNPFPILFNIDIGHTTPMVTLPFDALAELDSSKDRFAILESGVA</sequence>
<evidence type="ECO:0000259" key="4">
    <source>
        <dbReference type="Pfam" id="PF17676"/>
    </source>
</evidence>
<protein>
    <submittedName>
        <fullName evidence="5">Peptidase u61 ld-carboxypeptidase a</fullName>
    </submittedName>
</protein>
<dbReference type="Gene3D" id="3.40.50.10740">
    <property type="entry name" value="Class I glutamine amidotransferase-like"/>
    <property type="match status" value="1"/>
</dbReference>
<name>A0AAE0NB57_9PEZI</name>
<gene>
    <name evidence="5" type="ORF">B0T24DRAFT_619760</name>
</gene>
<proteinExistence type="inferred from homology"/>
<accession>A0AAE0NB57</accession>
<dbReference type="PANTHER" id="PTHR30237">
    <property type="entry name" value="MURAMOYLTETRAPEPTIDE CARBOXYPEPTIDASE"/>
    <property type="match status" value="1"/>
</dbReference>
<dbReference type="InterPro" id="IPR027461">
    <property type="entry name" value="Carboxypeptidase_A_C_sf"/>
</dbReference>
<evidence type="ECO:0000256" key="2">
    <source>
        <dbReference type="ARBA" id="ARBA00022801"/>
    </source>
</evidence>
<feature type="domain" description="LD-carboxypeptidase C-terminal" evidence="4">
    <location>
        <begin position="219"/>
        <end position="348"/>
    </location>
</feature>
<organism evidence="5 6">
    <name type="scientific">Lasiosphaeria ovina</name>
    <dbReference type="NCBI Taxonomy" id="92902"/>
    <lineage>
        <taxon>Eukaryota</taxon>
        <taxon>Fungi</taxon>
        <taxon>Dikarya</taxon>
        <taxon>Ascomycota</taxon>
        <taxon>Pezizomycotina</taxon>
        <taxon>Sordariomycetes</taxon>
        <taxon>Sordariomycetidae</taxon>
        <taxon>Sordariales</taxon>
        <taxon>Lasiosphaeriaceae</taxon>
        <taxon>Lasiosphaeria</taxon>
    </lineage>
</organism>
<dbReference type="InterPro" id="IPR027478">
    <property type="entry name" value="LdcA_N"/>
</dbReference>
<dbReference type="EMBL" id="JAULSN010000003">
    <property type="protein sequence ID" value="KAK3376813.1"/>
    <property type="molecule type" value="Genomic_DNA"/>
</dbReference>
<dbReference type="Pfam" id="PF02016">
    <property type="entry name" value="Peptidase_S66"/>
    <property type="match status" value="1"/>
</dbReference>
<dbReference type="InterPro" id="IPR029062">
    <property type="entry name" value="Class_I_gatase-like"/>
</dbReference>
<evidence type="ECO:0000313" key="5">
    <source>
        <dbReference type="EMBL" id="KAK3376813.1"/>
    </source>
</evidence>
<dbReference type="InterPro" id="IPR003507">
    <property type="entry name" value="S66_fam"/>
</dbReference>
<reference evidence="5" key="2">
    <citation type="submission" date="2023-06" db="EMBL/GenBank/DDBJ databases">
        <authorList>
            <consortium name="Lawrence Berkeley National Laboratory"/>
            <person name="Haridas S."/>
            <person name="Hensen N."/>
            <person name="Bonometti L."/>
            <person name="Westerberg I."/>
            <person name="Brannstrom I.O."/>
            <person name="Guillou S."/>
            <person name="Cros-Aarteil S."/>
            <person name="Calhoun S."/>
            <person name="Kuo A."/>
            <person name="Mondo S."/>
            <person name="Pangilinan J."/>
            <person name="Riley R."/>
            <person name="Labutti K."/>
            <person name="Andreopoulos B."/>
            <person name="Lipzen A."/>
            <person name="Chen C."/>
            <person name="Yanf M."/>
            <person name="Daum C."/>
            <person name="Ng V."/>
            <person name="Clum A."/>
            <person name="Steindorff A."/>
            <person name="Ohm R."/>
            <person name="Martin F."/>
            <person name="Silar P."/>
            <person name="Natvig D."/>
            <person name="Lalanne C."/>
            <person name="Gautier V."/>
            <person name="Ament-Velasquez S.L."/>
            <person name="Kruys A."/>
            <person name="Hutchinson M.I."/>
            <person name="Powell A.J."/>
            <person name="Barry K."/>
            <person name="Miller A.N."/>
            <person name="Grigoriev I.V."/>
            <person name="Debuchy R."/>
            <person name="Gladieux P."/>
            <person name="Thoren M.H."/>
            <person name="Johannesson H."/>
        </authorList>
    </citation>
    <scope>NUCLEOTIDE SEQUENCE</scope>
    <source>
        <strain evidence="5">CBS 958.72</strain>
    </source>
</reference>
<dbReference type="PANTHER" id="PTHR30237:SF4">
    <property type="entry name" value="LD-CARBOXYPEPTIDASE C-TERMINAL DOMAIN-CONTAINING PROTEIN"/>
    <property type="match status" value="1"/>
</dbReference>
<evidence type="ECO:0000259" key="3">
    <source>
        <dbReference type="Pfam" id="PF02016"/>
    </source>
</evidence>
<dbReference type="Gene3D" id="3.50.30.60">
    <property type="entry name" value="LD-carboxypeptidase A C-terminal domain-like"/>
    <property type="match status" value="1"/>
</dbReference>
<dbReference type="PIRSF" id="PIRSF028757">
    <property type="entry name" value="LD-carboxypeptidase"/>
    <property type="match status" value="1"/>
</dbReference>
<dbReference type="SUPFAM" id="SSF52317">
    <property type="entry name" value="Class I glutamine amidotransferase-like"/>
    <property type="match status" value="1"/>
</dbReference>
<dbReference type="Proteomes" id="UP001287356">
    <property type="component" value="Unassembled WGS sequence"/>
</dbReference>
<dbReference type="GO" id="GO:0016787">
    <property type="term" value="F:hydrolase activity"/>
    <property type="evidence" value="ECO:0007669"/>
    <property type="project" value="UniProtKB-KW"/>
</dbReference>
<dbReference type="InterPro" id="IPR040921">
    <property type="entry name" value="Peptidase_S66C"/>
</dbReference>
<comment type="similarity">
    <text evidence="1">Belongs to the peptidase S66 family.</text>
</comment>
<dbReference type="SUPFAM" id="SSF141986">
    <property type="entry name" value="LD-carboxypeptidase A C-terminal domain-like"/>
    <property type="match status" value="1"/>
</dbReference>
<comment type="caution">
    <text evidence="5">The sequence shown here is derived from an EMBL/GenBank/DDBJ whole genome shotgun (WGS) entry which is preliminary data.</text>
</comment>
<reference evidence="5" key="1">
    <citation type="journal article" date="2023" name="Mol. Phylogenet. Evol.">
        <title>Genome-scale phylogeny and comparative genomics of the fungal order Sordariales.</title>
        <authorList>
            <person name="Hensen N."/>
            <person name="Bonometti L."/>
            <person name="Westerberg I."/>
            <person name="Brannstrom I.O."/>
            <person name="Guillou S."/>
            <person name="Cros-Aarteil S."/>
            <person name="Calhoun S."/>
            <person name="Haridas S."/>
            <person name="Kuo A."/>
            <person name="Mondo S."/>
            <person name="Pangilinan J."/>
            <person name="Riley R."/>
            <person name="LaButti K."/>
            <person name="Andreopoulos B."/>
            <person name="Lipzen A."/>
            <person name="Chen C."/>
            <person name="Yan M."/>
            <person name="Daum C."/>
            <person name="Ng V."/>
            <person name="Clum A."/>
            <person name="Steindorff A."/>
            <person name="Ohm R.A."/>
            <person name="Martin F."/>
            <person name="Silar P."/>
            <person name="Natvig D.O."/>
            <person name="Lalanne C."/>
            <person name="Gautier V."/>
            <person name="Ament-Velasquez S.L."/>
            <person name="Kruys A."/>
            <person name="Hutchinson M.I."/>
            <person name="Powell A.J."/>
            <person name="Barry K."/>
            <person name="Miller A.N."/>
            <person name="Grigoriev I.V."/>
            <person name="Debuchy R."/>
            <person name="Gladieux P."/>
            <person name="Hiltunen Thoren M."/>
            <person name="Johannesson H."/>
        </authorList>
    </citation>
    <scope>NUCLEOTIDE SEQUENCE</scope>
    <source>
        <strain evidence="5">CBS 958.72</strain>
    </source>
</reference>
<feature type="domain" description="LD-carboxypeptidase N-terminal" evidence="3">
    <location>
        <begin position="18"/>
        <end position="139"/>
    </location>
</feature>
<dbReference type="AlphaFoldDB" id="A0AAE0NB57"/>
<dbReference type="Pfam" id="PF17676">
    <property type="entry name" value="Peptidase_S66C"/>
    <property type="match status" value="1"/>
</dbReference>
<evidence type="ECO:0000313" key="6">
    <source>
        <dbReference type="Proteomes" id="UP001287356"/>
    </source>
</evidence>